<evidence type="ECO:0000313" key="1">
    <source>
        <dbReference type="EMBL" id="CAG8464397.1"/>
    </source>
</evidence>
<name>A0ACA9KCA4_9GLOM</name>
<accession>A0ACA9KCA4</accession>
<feature type="non-terminal residue" evidence="1">
    <location>
        <position position="162"/>
    </location>
</feature>
<protein>
    <submittedName>
        <fullName evidence="1">11103_t:CDS:1</fullName>
    </submittedName>
</protein>
<reference evidence="1" key="1">
    <citation type="submission" date="2021-06" db="EMBL/GenBank/DDBJ databases">
        <authorList>
            <person name="Kallberg Y."/>
            <person name="Tangrot J."/>
            <person name="Rosling A."/>
        </authorList>
    </citation>
    <scope>NUCLEOTIDE SEQUENCE</scope>
    <source>
        <strain evidence="1">AU212A</strain>
    </source>
</reference>
<comment type="caution">
    <text evidence="1">The sequence shown here is derived from an EMBL/GenBank/DDBJ whole genome shotgun (WGS) entry which is preliminary data.</text>
</comment>
<dbReference type="Proteomes" id="UP000789860">
    <property type="component" value="Unassembled WGS sequence"/>
</dbReference>
<proteinExistence type="predicted"/>
<evidence type="ECO:0000313" key="2">
    <source>
        <dbReference type="Proteomes" id="UP000789860"/>
    </source>
</evidence>
<keyword evidence="2" id="KW-1185">Reference proteome</keyword>
<gene>
    <name evidence="1" type="ORF">SCALOS_LOCUS1753</name>
</gene>
<sequence length="162" mass="20094">MEFLEHSLEKMKDEILYGDSLPYRHMCRYESGFFYRHELLDKYDFYWRVEPGVQFFCDIDLDPFVYIRDHDVKYAFTISLTEYPRTIPTLWDAVKEFIQKYPQYIESHNLMEFNRMIMAKHIICMCHFWSNFEIGDLNFWRGKTYTKFFDYLDKKGGFFYER</sequence>
<dbReference type="EMBL" id="CAJVPM010001316">
    <property type="protein sequence ID" value="CAG8464397.1"/>
    <property type="molecule type" value="Genomic_DNA"/>
</dbReference>
<organism evidence="1 2">
    <name type="scientific">Scutellospora calospora</name>
    <dbReference type="NCBI Taxonomy" id="85575"/>
    <lineage>
        <taxon>Eukaryota</taxon>
        <taxon>Fungi</taxon>
        <taxon>Fungi incertae sedis</taxon>
        <taxon>Mucoromycota</taxon>
        <taxon>Glomeromycotina</taxon>
        <taxon>Glomeromycetes</taxon>
        <taxon>Diversisporales</taxon>
        <taxon>Gigasporaceae</taxon>
        <taxon>Scutellospora</taxon>
    </lineage>
</organism>